<comment type="caution">
    <text evidence="2">The sequence shown here is derived from an EMBL/GenBank/DDBJ whole genome shotgun (WGS) entry which is preliminary data.</text>
</comment>
<gene>
    <name evidence="2" type="ORF">AB852_11390</name>
</gene>
<dbReference type="STRING" id="1048205.AB852_11390"/>
<evidence type="ECO:0000256" key="1">
    <source>
        <dbReference type="SAM" id="MobiDB-lite"/>
    </source>
</evidence>
<dbReference type="AlphaFoldDB" id="A0A1Q4VAB9"/>
<accession>A0A1Q4VAB9</accession>
<feature type="region of interest" description="Disordered" evidence="1">
    <location>
        <begin position="1"/>
        <end position="25"/>
    </location>
</feature>
<proteinExistence type="predicted"/>
<protein>
    <submittedName>
        <fullName evidence="2">Uncharacterized protein</fullName>
    </submittedName>
</protein>
<name>A0A1Q4VAB9_9ACTN</name>
<dbReference type="GeneID" id="96790686"/>
<sequence>MAEASDAPRSGPARPASGGVNREQRAHATSVAAYQAFRARNHRPYVVYASIRLGADGMAESVVAEVFTDLAISWRAALASAEPAAVAWQILGRHVDDQLGRPRRPVRGRVRGIAAAREDALLLRNRMRLSSERAAEVMGLSTADFQVLVSRERRAGPVTASAPG</sequence>
<organism evidence="2 3">
    <name type="scientific">Streptomyces uncialis</name>
    <dbReference type="NCBI Taxonomy" id="1048205"/>
    <lineage>
        <taxon>Bacteria</taxon>
        <taxon>Bacillati</taxon>
        <taxon>Actinomycetota</taxon>
        <taxon>Actinomycetes</taxon>
        <taxon>Kitasatosporales</taxon>
        <taxon>Streptomycetaceae</taxon>
        <taxon>Streptomyces</taxon>
    </lineage>
</organism>
<dbReference type="EMBL" id="LFBV01000002">
    <property type="protein sequence ID" value="OKH94784.1"/>
    <property type="molecule type" value="Genomic_DNA"/>
</dbReference>
<evidence type="ECO:0000313" key="3">
    <source>
        <dbReference type="Proteomes" id="UP000186455"/>
    </source>
</evidence>
<dbReference type="Proteomes" id="UP000186455">
    <property type="component" value="Unassembled WGS sequence"/>
</dbReference>
<dbReference type="RefSeq" id="WP_073786726.1">
    <property type="nucleotide sequence ID" value="NZ_CP108638.1"/>
</dbReference>
<reference evidence="2 3" key="1">
    <citation type="submission" date="2015-06" db="EMBL/GenBank/DDBJ databases">
        <title>Cloning and characterization of the uncialamcin biosynthetic gene cluster.</title>
        <authorList>
            <person name="Yan X."/>
            <person name="Huang T."/>
            <person name="Ge H."/>
            <person name="Shen B."/>
        </authorList>
    </citation>
    <scope>NUCLEOTIDE SEQUENCE [LARGE SCALE GENOMIC DNA]</scope>
    <source>
        <strain evidence="2 3">DCA2648</strain>
    </source>
</reference>
<keyword evidence="3" id="KW-1185">Reference proteome</keyword>
<evidence type="ECO:0000313" key="2">
    <source>
        <dbReference type="EMBL" id="OKH94784.1"/>
    </source>
</evidence>